<reference evidence="2" key="1">
    <citation type="submission" date="2023-07" db="EMBL/GenBank/DDBJ databases">
        <authorList>
            <consortium name="AG Swart"/>
            <person name="Singh M."/>
            <person name="Singh A."/>
            <person name="Seah K."/>
            <person name="Emmerich C."/>
        </authorList>
    </citation>
    <scope>NUCLEOTIDE SEQUENCE</scope>
    <source>
        <strain evidence="2">DP1</strain>
    </source>
</reference>
<evidence type="ECO:0000313" key="2">
    <source>
        <dbReference type="EMBL" id="CAI2377670.1"/>
    </source>
</evidence>
<comment type="caution">
    <text evidence="2">The sequence shown here is derived from an EMBL/GenBank/DDBJ whole genome shotgun (WGS) entry which is preliminary data.</text>
</comment>
<feature type="chain" id="PRO_5041975826" evidence="1">
    <location>
        <begin position="21"/>
        <end position="276"/>
    </location>
</feature>
<name>A0AAD1XRK8_EUPCR</name>
<proteinExistence type="predicted"/>
<accession>A0AAD1XRK8</accession>
<evidence type="ECO:0000313" key="3">
    <source>
        <dbReference type="Proteomes" id="UP001295684"/>
    </source>
</evidence>
<feature type="signal peptide" evidence="1">
    <location>
        <begin position="1"/>
        <end position="20"/>
    </location>
</feature>
<organism evidence="2 3">
    <name type="scientific">Euplotes crassus</name>
    <dbReference type="NCBI Taxonomy" id="5936"/>
    <lineage>
        <taxon>Eukaryota</taxon>
        <taxon>Sar</taxon>
        <taxon>Alveolata</taxon>
        <taxon>Ciliophora</taxon>
        <taxon>Intramacronucleata</taxon>
        <taxon>Spirotrichea</taxon>
        <taxon>Hypotrichia</taxon>
        <taxon>Euplotida</taxon>
        <taxon>Euplotidae</taxon>
        <taxon>Moneuplotes</taxon>
    </lineage>
</organism>
<protein>
    <submittedName>
        <fullName evidence="2">Uncharacterized protein</fullName>
    </submittedName>
</protein>
<gene>
    <name evidence="2" type="ORF">ECRASSUSDP1_LOCUS19058</name>
</gene>
<sequence length="276" mass="31728">MGSFLQKLIVLALVVSIVACKEGLLSGFRENPEKNLTHRVDNLDANIKISLLFVSLMRTIEFIPFDFIEIGSKATELLKGFLKRTFNCTSLACVTPDIVLFRIMREFRWFARGMVTEMEYGFETLKILFAKKQFGVIIKIINDKGKGSFDDKSQCIRMRIGQFFMPTFKGNDTSNCSEFDAIIHSFSEQSEDFWRDFGPLIFKLLTLIALILLIRKSFQIVKQEWSIYKTLTKPSLTHQSFINKPHQPFNPNLNFTDEFLALVHQNSPSSHLSSES</sequence>
<evidence type="ECO:0000256" key="1">
    <source>
        <dbReference type="SAM" id="SignalP"/>
    </source>
</evidence>
<keyword evidence="3" id="KW-1185">Reference proteome</keyword>
<dbReference type="Proteomes" id="UP001295684">
    <property type="component" value="Unassembled WGS sequence"/>
</dbReference>
<dbReference type="EMBL" id="CAMPGE010019327">
    <property type="protein sequence ID" value="CAI2377670.1"/>
    <property type="molecule type" value="Genomic_DNA"/>
</dbReference>
<keyword evidence="1" id="KW-0732">Signal</keyword>
<dbReference type="AlphaFoldDB" id="A0AAD1XRK8"/>
<dbReference type="PROSITE" id="PS51257">
    <property type="entry name" value="PROKAR_LIPOPROTEIN"/>
    <property type="match status" value="1"/>
</dbReference>